<sequence>MHRRASPWLLRRKPHAEAGLRLYCFPHSGAAPSEYMRWTGRLPGVEVLGVQAPGRGSRLDEPPYTSMDRLVDALVSEVEFEAPFAFFGHSLGALTAYETTRALRERGRAQPVALFVSAMGAPHLQPHEPPTHHLDDELFLRTVEAAGPLPAVVREDPELRDIVLRSLRGDAGVLDTYQHTPGRPLDLPVILLGGAEDPETELLQSWARYSTCPPRTHVLPGDHFYLREHSEELLGIILDTVRPHLGAGTEPVQ</sequence>
<dbReference type="Gene3D" id="3.40.50.1820">
    <property type="entry name" value="alpha/beta hydrolase"/>
    <property type="match status" value="1"/>
</dbReference>
<organism evidence="4 5">
    <name type="scientific">Streptomyces capitiformicae</name>
    <dbReference type="NCBI Taxonomy" id="2014920"/>
    <lineage>
        <taxon>Bacteria</taxon>
        <taxon>Bacillati</taxon>
        <taxon>Actinomycetota</taxon>
        <taxon>Actinomycetes</taxon>
        <taxon>Kitasatosporales</taxon>
        <taxon>Streptomycetaceae</taxon>
        <taxon>Streptomyces</taxon>
    </lineage>
</organism>
<keyword evidence="2" id="KW-0378">Hydrolase</keyword>
<dbReference type="InterPro" id="IPR012223">
    <property type="entry name" value="TEII"/>
</dbReference>
<dbReference type="GO" id="GO:0016787">
    <property type="term" value="F:hydrolase activity"/>
    <property type="evidence" value="ECO:0007669"/>
    <property type="project" value="UniProtKB-KW"/>
</dbReference>
<dbReference type="RefSeq" id="WP_189784288.1">
    <property type="nucleotide sequence ID" value="NZ_BNAT01000015.1"/>
</dbReference>
<dbReference type="InterPro" id="IPR020802">
    <property type="entry name" value="TesA-like"/>
</dbReference>
<dbReference type="GO" id="GO:0008610">
    <property type="term" value="P:lipid biosynthetic process"/>
    <property type="evidence" value="ECO:0007669"/>
    <property type="project" value="TreeGrafter"/>
</dbReference>
<dbReference type="SUPFAM" id="SSF53474">
    <property type="entry name" value="alpha/beta-Hydrolases"/>
    <property type="match status" value="1"/>
</dbReference>
<evidence type="ECO:0000313" key="4">
    <source>
        <dbReference type="EMBL" id="GHE29393.1"/>
    </source>
</evidence>
<keyword evidence="5" id="KW-1185">Reference proteome</keyword>
<feature type="domain" description="Thioesterase TesA-like" evidence="3">
    <location>
        <begin position="23"/>
        <end position="245"/>
    </location>
</feature>
<dbReference type="Proteomes" id="UP000603227">
    <property type="component" value="Unassembled WGS sequence"/>
</dbReference>
<evidence type="ECO:0000256" key="2">
    <source>
        <dbReference type="ARBA" id="ARBA00022801"/>
    </source>
</evidence>
<protein>
    <submittedName>
        <fullName evidence="4">Thioesterase</fullName>
    </submittedName>
</protein>
<comment type="similarity">
    <text evidence="1">Belongs to the thioesterase family.</text>
</comment>
<dbReference type="InterPro" id="IPR001031">
    <property type="entry name" value="Thioesterase"/>
</dbReference>
<accession>A0A918YYG0</accession>
<reference evidence="4" key="1">
    <citation type="journal article" date="2014" name="Int. J. Syst. Evol. Microbiol.">
        <title>Complete genome sequence of Corynebacterium casei LMG S-19264T (=DSM 44701T), isolated from a smear-ripened cheese.</title>
        <authorList>
            <consortium name="US DOE Joint Genome Institute (JGI-PGF)"/>
            <person name="Walter F."/>
            <person name="Albersmeier A."/>
            <person name="Kalinowski J."/>
            <person name="Ruckert C."/>
        </authorList>
    </citation>
    <scope>NUCLEOTIDE SEQUENCE</scope>
    <source>
        <strain evidence="4">CGMCC 4.7403</strain>
    </source>
</reference>
<proteinExistence type="inferred from homology"/>
<gene>
    <name evidence="4" type="ORF">GCM10017771_45120</name>
</gene>
<comment type="caution">
    <text evidence="4">The sequence shown here is derived from an EMBL/GenBank/DDBJ whole genome shotgun (WGS) entry which is preliminary data.</text>
</comment>
<dbReference type="EMBL" id="BNAT01000015">
    <property type="protein sequence ID" value="GHE29393.1"/>
    <property type="molecule type" value="Genomic_DNA"/>
</dbReference>
<dbReference type="Pfam" id="PF00975">
    <property type="entry name" value="Thioesterase"/>
    <property type="match status" value="1"/>
</dbReference>
<evidence type="ECO:0000313" key="5">
    <source>
        <dbReference type="Proteomes" id="UP000603227"/>
    </source>
</evidence>
<dbReference type="PANTHER" id="PTHR11487:SF0">
    <property type="entry name" value="S-ACYL FATTY ACID SYNTHASE THIOESTERASE, MEDIUM CHAIN"/>
    <property type="match status" value="1"/>
</dbReference>
<dbReference type="SMART" id="SM00824">
    <property type="entry name" value="PKS_TE"/>
    <property type="match status" value="1"/>
</dbReference>
<dbReference type="InterPro" id="IPR029058">
    <property type="entry name" value="AB_hydrolase_fold"/>
</dbReference>
<evidence type="ECO:0000256" key="1">
    <source>
        <dbReference type="ARBA" id="ARBA00007169"/>
    </source>
</evidence>
<reference evidence="4" key="2">
    <citation type="submission" date="2020-09" db="EMBL/GenBank/DDBJ databases">
        <authorList>
            <person name="Sun Q."/>
            <person name="Zhou Y."/>
        </authorList>
    </citation>
    <scope>NUCLEOTIDE SEQUENCE</scope>
    <source>
        <strain evidence="4">CGMCC 4.7403</strain>
    </source>
</reference>
<dbReference type="AlphaFoldDB" id="A0A918YYG0"/>
<evidence type="ECO:0000259" key="3">
    <source>
        <dbReference type="SMART" id="SM00824"/>
    </source>
</evidence>
<name>A0A918YYG0_9ACTN</name>
<dbReference type="PANTHER" id="PTHR11487">
    <property type="entry name" value="THIOESTERASE"/>
    <property type="match status" value="1"/>
</dbReference>